<feature type="transmembrane region" description="Helical" evidence="1">
    <location>
        <begin position="43"/>
        <end position="76"/>
    </location>
</feature>
<dbReference type="EMBL" id="BARU01000714">
    <property type="protein sequence ID" value="GAH24097.1"/>
    <property type="molecule type" value="Genomic_DNA"/>
</dbReference>
<accession>X1DV63</accession>
<feature type="transmembrane region" description="Helical" evidence="1">
    <location>
        <begin position="12"/>
        <end position="31"/>
    </location>
</feature>
<proteinExistence type="predicted"/>
<comment type="caution">
    <text evidence="2">The sequence shown here is derived from an EMBL/GenBank/DDBJ whole genome shotgun (WGS) entry which is preliminary data.</text>
</comment>
<reference evidence="2" key="1">
    <citation type="journal article" date="2014" name="Front. Microbiol.">
        <title>High frequency of phylogenetically diverse reductive dehalogenase-homologous genes in deep subseafloor sedimentary metagenomes.</title>
        <authorList>
            <person name="Kawai M."/>
            <person name="Futagami T."/>
            <person name="Toyoda A."/>
            <person name="Takaki Y."/>
            <person name="Nishi S."/>
            <person name="Hori S."/>
            <person name="Arai W."/>
            <person name="Tsubouchi T."/>
            <person name="Morono Y."/>
            <person name="Uchiyama I."/>
            <person name="Ito T."/>
            <person name="Fujiyama A."/>
            <person name="Inagaki F."/>
            <person name="Takami H."/>
        </authorList>
    </citation>
    <scope>NUCLEOTIDE SEQUENCE</scope>
    <source>
        <strain evidence="2">Expedition CK06-06</strain>
    </source>
</reference>
<evidence type="ECO:0000313" key="2">
    <source>
        <dbReference type="EMBL" id="GAH24097.1"/>
    </source>
</evidence>
<sequence>MGGEPGITIVPNLLVTGILAIIVSLFVIIWATAFIQRKNGGRILLLLSVIMLLVGGGVGPPIIGILAGMAGTGINAPSIWWRKRLSANLQRFLATLWPWIFAITVINGVFLVIGSVILVYFFDLNNPDLFTNSFFFAVVSLFLTIFTGVVYDIQRD</sequence>
<feature type="transmembrane region" description="Helical" evidence="1">
    <location>
        <begin position="96"/>
        <end position="122"/>
    </location>
</feature>
<name>X1DV63_9ZZZZ</name>
<gene>
    <name evidence="2" type="ORF">S03H2_02201</name>
</gene>
<organism evidence="2">
    <name type="scientific">marine sediment metagenome</name>
    <dbReference type="NCBI Taxonomy" id="412755"/>
    <lineage>
        <taxon>unclassified sequences</taxon>
        <taxon>metagenomes</taxon>
        <taxon>ecological metagenomes</taxon>
    </lineage>
</organism>
<keyword evidence="1" id="KW-0812">Transmembrane</keyword>
<feature type="transmembrane region" description="Helical" evidence="1">
    <location>
        <begin position="134"/>
        <end position="153"/>
    </location>
</feature>
<dbReference type="AlphaFoldDB" id="X1DV63"/>
<protein>
    <submittedName>
        <fullName evidence="2">Uncharacterized protein</fullName>
    </submittedName>
</protein>
<evidence type="ECO:0000256" key="1">
    <source>
        <dbReference type="SAM" id="Phobius"/>
    </source>
</evidence>
<keyword evidence="1" id="KW-1133">Transmembrane helix</keyword>
<keyword evidence="1" id="KW-0472">Membrane</keyword>